<feature type="transmembrane region" description="Helical" evidence="1">
    <location>
        <begin position="161"/>
        <end position="178"/>
    </location>
</feature>
<dbReference type="AlphaFoldDB" id="A0A8J2KIB8"/>
<keyword evidence="1" id="KW-0812">Transmembrane</keyword>
<dbReference type="EMBL" id="CAJVCH010342103">
    <property type="protein sequence ID" value="CAG7815340.1"/>
    <property type="molecule type" value="Genomic_DNA"/>
</dbReference>
<proteinExistence type="predicted"/>
<name>A0A8J2KIB8_9HEXA</name>
<feature type="transmembrane region" description="Helical" evidence="1">
    <location>
        <begin position="95"/>
        <end position="112"/>
    </location>
</feature>
<keyword evidence="1" id="KW-1133">Transmembrane helix</keyword>
<evidence type="ECO:0000313" key="2">
    <source>
        <dbReference type="EMBL" id="CAG7815340.1"/>
    </source>
</evidence>
<comment type="caution">
    <text evidence="2">The sequence shown here is derived from an EMBL/GenBank/DDBJ whole genome shotgun (WGS) entry which is preliminary data.</text>
</comment>
<organism evidence="2 3">
    <name type="scientific">Allacma fusca</name>
    <dbReference type="NCBI Taxonomy" id="39272"/>
    <lineage>
        <taxon>Eukaryota</taxon>
        <taxon>Metazoa</taxon>
        <taxon>Ecdysozoa</taxon>
        <taxon>Arthropoda</taxon>
        <taxon>Hexapoda</taxon>
        <taxon>Collembola</taxon>
        <taxon>Symphypleona</taxon>
        <taxon>Sminthuridae</taxon>
        <taxon>Allacma</taxon>
    </lineage>
</organism>
<protein>
    <submittedName>
        <fullName evidence="2">Uncharacterized protein</fullName>
    </submittedName>
</protein>
<feature type="transmembrane region" description="Helical" evidence="1">
    <location>
        <begin position="184"/>
        <end position="207"/>
    </location>
</feature>
<accession>A0A8J2KIB8</accession>
<gene>
    <name evidence="2" type="ORF">AFUS01_LOCUS26025</name>
</gene>
<keyword evidence="3" id="KW-1185">Reference proteome</keyword>
<reference evidence="2" key="1">
    <citation type="submission" date="2021-06" db="EMBL/GenBank/DDBJ databases">
        <authorList>
            <person name="Hodson N. C."/>
            <person name="Mongue J. A."/>
            <person name="Jaron S. K."/>
        </authorList>
    </citation>
    <scope>NUCLEOTIDE SEQUENCE</scope>
</reference>
<feature type="transmembrane region" description="Helical" evidence="1">
    <location>
        <begin position="31"/>
        <end position="51"/>
    </location>
</feature>
<keyword evidence="1" id="KW-0472">Membrane</keyword>
<evidence type="ECO:0000313" key="3">
    <source>
        <dbReference type="Proteomes" id="UP000708208"/>
    </source>
</evidence>
<sequence length="278" mass="31264">MVVLFAYTIFVYVRCVQTNVDEGRSNLEKMYMKFMAVYMSLGVVPNLAVILNKDIIPAFNNSLLKFSADFEVAYFKKPSTVLTIQKITTRLLGSLYYSCLCVTILMTMNGILRPNSPEQLASVFDTNSKALNIVSAVFYGYIECIYRAATSKNYTNSNKVPGLKCIGVLAIVGCSYAGVRMDGIPAYAFGYLGVVILSFLAVLLSYFGEFHHRSSKFLLELKMTGHRVAEKNWMRKYAQAMPPLKAVMRSHYFIDRPMVLNFANIILLQSCNFLLANP</sequence>
<evidence type="ECO:0000256" key="1">
    <source>
        <dbReference type="SAM" id="Phobius"/>
    </source>
</evidence>
<dbReference type="Proteomes" id="UP000708208">
    <property type="component" value="Unassembled WGS sequence"/>
</dbReference>